<organism evidence="3 4">
    <name type="scientific">Pectinatus cerevisiiphilus</name>
    <dbReference type="NCBI Taxonomy" id="86956"/>
    <lineage>
        <taxon>Bacteria</taxon>
        <taxon>Bacillati</taxon>
        <taxon>Bacillota</taxon>
        <taxon>Negativicutes</taxon>
        <taxon>Selenomonadales</taxon>
        <taxon>Selenomonadaceae</taxon>
        <taxon>Pectinatus</taxon>
    </lineage>
</organism>
<evidence type="ECO:0000313" key="3">
    <source>
        <dbReference type="EMBL" id="TCS80121.1"/>
    </source>
</evidence>
<comment type="caution">
    <text evidence="3">The sequence shown here is derived from an EMBL/GenBank/DDBJ whole genome shotgun (WGS) entry which is preliminary data.</text>
</comment>
<dbReference type="PRINTS" id="PR00080">
    <property type="entry name" value="SDRFAMILY"/>
</dbReference>
<dbReference type="InterPro" id="IPR036291">
    <property type="entry name" value="NAD(P)-bd_dom_sf"/>
</dbReference>
<proteinExistence type="inferred from homology"/>
<evidence type="ECO:0000256" key="1">
    <source>
        <dbReference type="ARBA" id="ARBA00006484"/>
    </source>
</evidence>
<dbReference type="EMBL" id="SMAA01000005">
    <property type="protein sequence ID" value="TCS80121.1"/>
    <property type="molecule type" value="Genomic_DNA"/>
</dbReference>
<dbReference type="InterPro" id="IPR020904">
    <property type="entry name" value="Sc_DH/Rdtase_CS"/>
</dbReference>
<protein>
    <submittedName>
        <fullName evidence="3">2-deoxy-D-gluconate 3-dehydrogenase</fullName>
    </submittedName>
</protein>
<keyword evidence="4" id="KW-1185">Reference proteome</keyword>
<sequence length="253" mass="27140">MLDIFNLNGKKAIVTGGGRGLGKGMAEGLCEAGAEVVLIGSSDSAVKTADEFNQKKYKAFAVKGNLAEQEQIPVIFEKALALLDGKVDILINNAGLQSRHKCEEFPLADWNRVLQVNLNTVFTLCQLAGRKMLEEGYGKIINMASMLSFFGGFTVPAYAASKGGVAQLTKALSNEWAKRNVHVNAIAPGYMDTEMNVNLVNDSKRNKEILERIPAGRWGTPADMKGLAVFLASPASDYINGAVIPIDGGYLGK</sequence>
<dbReference type="RefSeq" id="WP_132548525.1">
    <property type="nucleotide sequence ID" value="NZ_SMAA01000005.1"/>
</dbReference>
<dbReference type="PRINTS" id="PR00081">
    <property type="entry name" value="GDHRDH"/>
</dbReference>
<dbReference type="Proteomes" id="UP000295188">
    <property type="component" value="Unassembled WGS sequence"/>
</dbReference>
<name>A0A4R3KBV7_9FIRM</name>
<dbReference type="PANTHER" id="PTHR42760:SF5">
    <property type="entry name" value="2-DEHYDRO-3-DEOXY-D-GLUCONATE 5-DEHYDROGENASE"/>
    <property type="match status" value="1"/>
</dbReference>
<gene>
    <name evidence="3" type="ORF">EDC37_105193</name>
</gene>
<dbReference type="Pfam" id="PF13561">
    <property type="entry name" value="adh_short_C2"/>
    <property type="match status" value="1"/>
</dbReference>
<dbReference type="PROSITE" id="PS00061">
    <property type="entry name" value="ADH_SHORT"/>
    <property type="match status" value="1"/>
</dbReference>
<accession>A0A4R3KBV7</accession>
<dbReference type="OrthoDB" id="9803333at2"/>
<dbReference type="SUPFAM" id="SSF51735">
    <property type="entry name" value="NAD(P)-binding Rossmann-fold domains"/>
    <property type="match status" value="1"/>
</dbReference>
<dbReference type="PANTHER" id="PTHR42760">
    <property type="entry name" value="SHORT-CHAIN DEHYDROGENASES/REDUCTASES FAMILY MEMBER"/>
    <property type="match status" value="1"/>
</dbReference>
<dbReference type="GO" id="GO:0016616">
    <property type="term" value="F:oxidoreductase activity, acting on the CH-OH group of donors, NAD or NADP as acceptor"/>
    <property type="evidence" value="ECO:0007669"/>
    <property type="project" value="TreeGrafter"/>
</dbReference>
<comment type="similarity">
    <text evidence="1">Belongs to the short-chain dehydrogenases/reductases (SDR) family.</text>
</comment>
<dbReference type="InterPro" id="IPR002347">
    <property type="entry name" value="SDR_fam"/>
</dbReference>
<dbReference type="FunFam" id="3.40.50.720:FF:000084">
    <property type="entry name" value="Short-chain dehydrogenase reductase"/>
    <property type="match status" value="1"/>
</dbReference>
<dbReference type="GO" id="GO:0008206">
    <property type="term" value="P:bile acid metabolic process"/>
    <property type="evidence" value="ECO:0007669"/>
    <property type="project" value="UniProtKB-ARBA"/>
</dbReference>
<reference evidence="3 4" key="1">
    <citation type="submission" date="2019-03" db="EMBL/GenBank/DDBJ databases">
        <title>Genomic Encyclopedia of Type Strains, Phase IV (KMG-IV): sequencing the most valuable type-strain genomes for metagenomic binning, comparative biology and taxonomic classification.</title>
        <authorList>
            <person name="Goeker M."/>
        </authorList>
    </citation>
    <scope>NUCLEOTIDE SEQUENCE [LARGE SCALE GENOMIC DNA]</scope>
    <source>
        <strain evidence="3 4">DSM 20467</strain>
    </source>
</reference>
<evidence type="ECO:0000313" key="4">
    <source>
        <dbReference type="Proteomes" id="UP000295188"/>
    </source>
</evidence>
<dbReference type="AlphaFoldDB" id="A0A4R3KBV7"/>
<keyword evidence="2" id="KW-0560">Oxidoreductase</keyword>
<evidence type="ECO:0000256" key="2">
    <source>
        <dbReference type="ARBA" id="ARBA00023002"/>
    </source>
</evidence>
<dbReference type="Gene3D" id="3.40.50.720">
    <property type="entry name" value="NAD(P)-binding Rossmann-like Domain"/>
    <property type="match status" value="1"/>
</dbReference>